<feature type="region of interest" description="Disordered" evidence="1">
    <location>
        <begin position="108"/>
        <end position="130"/>
    </location>
</feature>
<reference evidence="2 3" key="1">
    <citation type="journal article" date="2019" name="Environ. Microbiol.">
        <title>At the nexus of three kingdoms: the genome of the mycorrhizal fungus Gigaspora margarita provides insights into plant, endobacterial and fungal interactions.</title>
        <authorList>
            <person name="Venice F."/>
            <person name="Ghignone S."/>
            <person name="Salvioli di Fossalunga A."/>
            <person name="Amselem J."/>
            <person name="Novero M."/>
            <person name="Xianan X."/>
            <person name="Sedzielewska Toro K."/>
            <person name="Morin E."/>
            <person name="Lipzen A."/>
            <person name="Grigoriev I.V."/>
            <person name="Henrissat B."/>
            <person name="Martin F.M."/>
            <person name="Bonfante P."/>
        </authorList>
    </citation>
    <scope>NUCLEOTIDE SEQUENCE [LARGE SCALE GENOMIC DNA]</scope>
    <source>
        <strain evidence="2 3">BEG34</strain>
    </source>
</reference>
<dbReference type="EMBL" id="WTPW01000990">
    <property type="protein sequence ID" value="KAF0464625.1"/>
    <property type="molecule type" value="Genomic_DNA"/>
</dbReference>
<evidence type="ECO:0000313" key="3">
    <source>
        <dbReference type="Proteomes" id="UP000439903"/>
    </source>
</evidence>
<name>A0A8H3XHJ7_GIGMA</name>
<accession>A0A8H3XHJ7</accession>
<dbReference type="AlphaFoldDB" id="A0A8H3XHJ7"/>
<dbReference type="Proteomes" id="UP000439903">
    <property type="component" value="Unassembled WGS sequence"/>
</dbReference>
<organism evidence="2 3">
    <name type="scientific">Gigaspora margarita</name>
    <dbReference type="NCBI Taxonomy" id="4874"/>
    <lineage>
        <taxon>Eukaryota</taxon>
        <taxon>Fungi</taxon>
        <taxon>Fungi incertae sedis</taxon>
        <taxon>Mucoromycota</taxon>
        <taxon>Glomeromycotina</taxon>
        <taxon>Glomeromycetes</taxon>
        <taxon>Diversisporales</taxon>
        <taxon>Gigasporaceae</taxon>
        <taxon>Gigaspora</taxon>
    </lineage>
</organism>
<evidence type="ECO:0000313" key="2">
    <source>
        <dbReference type="EMBL" id="KAF0464625.1"/>
    </source>
</evidence>
<comment type="caution">
    <text evidence="2">The sequence shown here is derived from an EMBL/GenBank/DDBJ whole genome shotgun (WGS) entry which is preliminary data.</text>
</comment>
<evidence type="ECO:0000256" key="1">
    <source>
        <dbReference type="SAM" id="MobiDB-lite"/>
    </source>
</evidence>
<proteinExistence type="predicted"/>
<keyword evidence="3" id="KW-1185">Reference proteome</keyword>
<sequence length="130" mass="15325">MQKEEAMYFDLLALDAYYDLNKIIEKPFDDAESGSNKEQENGLKVLFKEVTEFRRMVKKKENNKLKEKMEVENKPPEISKNKNKADEIEIVESGYEVVERGLADINEKKVKEEEQSRLAEDDKETNKKKY</sequence>
<protein>
    <submittedName>
        <fullName evidence="2">Uncharacterized protein</fullName>
    </submittedName>
</protein>
<gene>
    <name evidence="2" type="ORF">F8M41_026478</name>
</gene>